<dbReference type="InterPro" id="IPR036628">
    <property type="entry name" value="Clp_N_dom_sf"/>
</dbReference>
<feature type="domain" description="AAA+ ATPase" evidence="5">
    <location>
        <begin position="214"/>
        <end position="359"/>
    </location>
</feature>
<dbReference type="GO" id="GO:0005737">
    <property type="term" value="C:cytoplasm"/>
    <property type="evidence" value="ECO:0007669"/>
    <property type="project" value="TreeGrafter"/>
</dbReference>
<dbReference type="PRINTS" id="PR00300">
    <property type="entry name" value="CLPPROTEASEA"/>
</dbReference>
<dbReference type="InterPro" id="IPR027417">
    <property type="entry name" value="P-loop_NTPase"/>
</dbReference>
<evidence type="ECO:0000256" key="4">
    <source>
        <dbReference type="ARBA" id="ARBA00023186"/>
    </source>
</evidence>
<evidence type="ECO:0000313" key="8">
    <source>
        <dbReference type="Proteomes" id="UP000824209"/>
    </source>
</evidence>
<dbReference type="InterPro" id="IPR050130">
    <property type="entry name" value="ClpA_ClpB"/>
</dbReference>
<dbReference type="CDD" id="cd19499">
    <property type="entry name" value="RecA-like_ClpB_Hsp104-like"/>
    <property type="match status" value="1"/>
</dbReference>
<sequence length="771" mass="84505">MNPYQGCNRQMVQALRRAGYEAARLGSSCVRTEHLLLALARMDHTQAGEVLVQKRVFGYTLGRTLAENAVTTSGKKRRVQQLSDNLTICLERAKRDASKKHIRFLCFWLPGRVSPMDALLSILSLNCGAKKLMLQLGMEPAGVILECERRMGRMHRNDSAPSARPCAAKPMGMTRTADRFGEDLTQLAKEGRLDPVIHREEELLRLEQILLCRRKNNACLIGEAGVGKTAVVEGLARKIAQGKAPEPLRNKRILSIDVAGLVAGTKYRGDFEERLRSILEEVRREGNTILFLDEIHSIVGAGAAEGGIDAANILKPMLARGELHLIGATTRAEYHKSIERDSALARRFAQVEVEEPTPEAAVSILQGAAERYASYHEVVIAPQAIEAAVSLSIQCLPQRRLPDKAFELLDEACSAVRMERAAGKKERPVVDRESVARVAARQSGIPLERLGEEELCHMRQLESILQETILGQPQPVHAVAAVLQRARLGLTGRNHPLGAFLFLGPTGVGKTALAKAIAEEYFGTEKALIRFDMSEYMQPHTAARLLGAPPGYVGHGEGGQLTEAVKKRPHSVLLFDEIEKAHTDVTNLLLQMLDGACLTDALGCKVDFSNTLILLTSNLGAQYLSKSSVCLGFGEQGAAFESAKQKAMEAVKAHFSPELLGRMDDVLVFHPLEAPVLQQLAERMLCELAERAAQKGVTLSYSKEAVRSLAALYDEKAGVRSLKHAVERVAAKQLAEQMLQNPNEKMYTLDVLENELQVAPDSAKQEMLCSG</sequence>
<name>A0A9D2M3G7_9FIRM</name>
<dbReference type="Pfam" id="PF10431">
    <property type="entry name" value="ClpB_D2-small"/>
    <property type="match status" value="1"/>
</dbReference>
<keyword evidence="4" id="KW-0143">Chaperone</keyword>
<keyword evidence="2" id="KW-0547">Nucleotide-binding</keyword>
<reference evidence="7" key="1">
    <citation type="journal article" date="2021" name="PeerJ">
        <title>Extensive microbial diversity within the chicken gut microbiome revealed by metagenomics and culture.</title>
        <authorList>
            <person name="Gilroy R."/>
            <person name="Ravi A."/>
            <person name="Getino M."/>
            <person name="Pursley I."/>
            <person name="Horton D.L."/>
            <person name="Alikhan N.F."/>
            <person name="Baker D."/>
            <person name="Gharbi K."/>
            <person name="Hall N."/>
            <person name="Watson M."/>
            <person name="Adriaenssens E.M."/>
            <person name="Foster-Nyarko E."/>
            <person name="Jarju S."/>
            <person name="Secka A."/>
            <person name="Antonio M."/>
            <person name="Oren A."/>
            <person name="Chaudhuri R.R."/>
            <person name="La Ragione R."/>
            <person name="Hildebrand F."/>
            <person name="Pallen M.J."/>
        </authorList>
    </citation>
    <scope>NUCLEOTIDE SEQUENCE</scope>
    <source>
        <strain evidence="7">ChiBcec8-14828</strain>
    </source>
</reference>
<feature type="domain" description="Clp ATPase C-terminal" evidence="6">
    <location>
        <begin position="672"/>
        <end position="758"/>
    </location>
</feature>
<dbReference type="GO" id="GO:0016887">
    <property type="term" value="F:ATP hydrolysis activity"/>
    <property type="evidence" value="ECO:0007669"/>
    <property type="project" value="InterPro"/>
</dbReference>
<keyword evidence="7" id="KW-0645">Protease</keyword>
<dbReference type="GO" id="GO:0005524">
    <property type="term" value="F:ATP binding"/>
    <property type="evidence" value="ECO:0007669"/>
    <property type="project" value="UniProtKB-KW"/>
</dbReference>
<evidence type="ECO:0000259" key="6">
    <source>
        <dbReference type="SMART" id="SM01086"/>
    </source>
</evidence>
<evidence type="ECO:0000313" key="7">
    <source>
        <dbReference type="EMBL" id="HJB40228.1"/>
    </source>
</evidence>
<dbReference type="GO" id="GO:0008233">
    <property type="term" value="F:peptidase activity"/>
    <property type="evidence" value="ECO:0007669"/>
    <property type="project" value="UniProtKB-KW"/>
</dbReference>
<proteinExistence type="predicted"/>
<dbReference type="PANTHER" id="PTHR11638">
    <property type="entry name" value="ATP-DEPENDENT CLP PROTEASE"/>
    <property type="match status" value="1"/>
</dbReference>
<dbReference type="SUPFAM" id="SSF81923">
    <property type="entry name" value="Double Clp-N motif"/>
    <property type="match status" value="1"/>
</dbReference>
<dbReference type="InterPro" id="IPR018368">
    <property type="entry name" value="ClpA/B_CS1"/>
</dbReference>
<dbReference type="SMART" id="SM00382">
    <property type="entry name" value="AAA"/>
    <property type="match status" value="2"/>
</dbReference>
<dbReference type="Gene3D" id="3.40.50.300">
    <property type="entry name" value="P-loop containing nucleotide triphosphate hydrolases"/>
    <property type="match status" value="2"/>
</dbReference>
<reference evidence="7" key="2">
    <citation type="submission" date="2021-04" db="EMBL/GenBank/DDBJ databases">
        <authorList>
            <person name="Gilroy R."/>
        </authorList>
    </citation>
    <scope>NUCLEOTIDE SEQUENCE</scope>
    <source>
        <strain evidence="7">ChiBcec8-14828</strain>
    </source>
</reference>
<dbReference type="InterPro" id="IPR001270">
    <property type="entry name" value="ClpA/B"/>
</dbReference>
<dbReference type="Pfam" id="PF02861">
    <property type="entry name" value="Clp_N"/>
    <property type="match status" value="1"/>
</dbReference>
<evidence type="ECO:0000256" key="3">
    <source>
        <dbReference type="ARBA" id="ARBA00022840"/>
    </source>
</evidence>
<dbReference type="GO" id="GO:0034605">
    <property type="term" value="P:cellular response to heat"/>
    <property type="evidence" value="ECO:0007669"/>
    <property type="project" value="TreeGrafter"/>
</dbReference>
<keyword evidence="1" id="KW-0677">Repeat</keyword>
<organism evidence="7 8">
    <name type="scientific">Candidatus Ruthenibacterium avium</name>
    <dbReference type="NCBI Taxonomy" id="2838751"/>
    <lineage>
        <taxon>Bacteria</taxon>
        <taxon>Bacillati</taxon>
        <taxon>Bacillota</taxon>
        <taxon>Clostridia</taxon>
        <taxon>Eubacteriales</taxon>
        <taxon>Oscillospiraceae</taxon>
        <taxon>Ruthenibacterium</taxon>
    </lineage>
</organism>
<dbReference type="EMBL" id="DWYA01000061">
    <property type="protein sequence ID" value="HJB40228.1"/>
    <property type="molecule type" value="Genomic_DNA"/>
</dbReference>
<dbReference type="SMART" id="SM01086">
    <property type="entry name" value="ClpB_D2-small"/>
    <property type="match status" value="1"/>
</dbReference>
<dbReference type="Pfam" id="PF07724">
    <property type="entry name" value="AAA_2"/>
    <property type="match status" value="1"/>
</dbReference>
<dbReference type="Pfam" id="PF00004">
    <property type="entry name" value="AAA"/>
    <property type="match status" value="1"/>
</dbReference>
<dbReference type="InterPro" id="IPR019489">
    <property type="entry name" value="Clp_ATPase_C"/>
</dbReference>
<evidence type="ECO:0000259" key="5">
    <source>
        <dbReference type="SMART" id="SM00382"/>
    </source>
</evidence>
<evidence type="ECO:0000256" key="1">
    <source>
        <dbReference type="ARBA" id="ARBA00022737"/>
    </source>
</evidence>
<dbReference type="InterPro" id="IPR003593">
    <property type="entry name" value="AAA+_ATPase"/>
</dbReference>
<dbReference type="Gene3D" id="1.10.1780.10">
    <property type="entry name" value="Clp, N-terminal domain"/>
    <property type="match status" value="1"/>
</dbReference>
<dbReference type="GO" id="GO:0006508">
    <property type="term" value="P:proteolysis"/>
    <property type="evidence" value="ECO:0007669"/>
    <property type="project" value="UniProtKB-KW"/>
</dbReference>
<dbReference type="FunFam" id="3.40.50.300:FF:000025">
    <property type="entry name" value="ATP-dependent Clp protease subunit"/>
    <property type="match status" value="1"/>
</dbReference>
<keyword evidence="3 7" id="KW-0067">ATP-binding</keyword>
<dbReference type="AlphaFoldDB" id="A0A9D2M3G7"/>
<protein>
    <submittedName>
        <fullName evidence="7">ATP-dependent Clp protease ATP-binding subunit</fullName>
    </submittedName>
</protein>
<keyword evidence="7" id="KW-0378">Hydrolase</keyword>
<comment type="caution">
    <text evidence="7">The sequence shown here is derived from an EMBL/GenBank/DDBJ whole genome shotgun (WGS) entry which is preliminary data.</text>
</comment>
<dbReference type="PROSITE" id="PS00870">
    <property type="entry name" value="CLPAB_1"/>
    <property type="match status" value="1"/>
</dbReference>
<dbReference type="PANTHER" id="PTHR11638:SF18">
    <property type="entry name" value="HEAT SHOCK PROTEIN 104"/>
    <property type="match status" value="1"/>
</dbReference>
<dbReference type="Pfam" id="PF17871">
    <property type="entry name" value="AAA_lid_9"/>
    <property type="match status" value="1"/>
</dbReference>
<accession>A0A9D2M3G7</accession>
<dbReference type="SUPFAM" id="SSF52540">
    <property type="entry name" value="P-loop containing nucleoside triphosphate hydrolases"/>
    <property type="match status" value="2"/>
</dbReference>
<dbReference type="CDD" id="cd00009">
    <property type="entry name" value="AAA"/>
    <property type="match status" value="1"/>
</dbReference>
<dbReference type="Gene3D" id="1.10.8.60">
    <property type="match status" value="2"/>
</dbReference>
<dbReference type="InterPro" id="IPR003959">
    <property type="entry name" value="ATPase_AAA_core"/>
</dbReference>
<dbReference type="Proteomes" id="UP000824209">
    <property type="component" value="Unassembled WGS sequence"/>
</dbReference>
<feature type="domain" description="AAA+ ATPase" evidence="5">
    <location>
        <begin position="496"/>
        <end position="612"/>
    </location>
</feature>
<dbReference type="InterPro" id="IPR004176">
    <property type="entry name" value="Clp_R_N"/>
</dbReference>
<gene>
    <name evidence="7" type="ORF">H9943_07510</name>
</gene>
<evidence type="ECO:0000256" key="2">
    <source>
        <dbReference type="ARBA" id="ARBA00022741"/>
    </source>
</evidence>
<dbReference type="InterPro" id="IPR041546">
    <property type="entry name" value="ClpA/ClpB_AAA_lid"/>
</dbReference>